<dbReference type="EMBL" id="CP068053">
    <property type="protein sequence ID" value="QQS99766.1"/>
    <property type="molecule type" value="Genomic_DNA"/>
</dbReference>
<dbReference type="Pfam" id="PF13692">
    <property type="entry name" value="Glyco_trans_1_4"/>
    <property type="match status" value="1"/>
</dbReference>
<feature type="domain" description="Glycosyltransferase subfamily 4-like N-terminal" evidence="2">
    <location>
        <begin position="18"/>
        <end position="217"/>
    </location>
</feature>
<evidence type="ECO:0000313" key="4">
    <source>
        <dbReference type="Proteomes" id="UP000595254"/>
    </source>
</evidence>
<proteinExistence type="predicted"/>
<dbReference type="InterPro" id="IPR028098">
    <property type="entry name" value="Glyco_trans_4-like_N"/>
</dbReference>
<evidence type="ECO:0000259" key="2">
    <source>
        <dbReference type="Pfam" id="PF13439"/>
    </source>
</evidence>
<reference evidence="3 4" key="1">
    <citation type="submission" date="2021-01" db="EMBL/GenBank/DDBJ databases">
        <title>FDA dAtabase for Regulatory Grade micrObial Sequences (FDA-ARGOS): Supporting development and validation of Infectious Disease Dx tests.</title>
        <authorList>
            <person name="Nelson B."/>
            <person name="Plummer A."/>
            <person name="Tallon L."/>
            <person name="Sadzewicz L."/>
            <person name="Zhao X."/>
            <person name="Boylan J."/>
            <person name="Ott S."/>
            <person name="Bowen H."/>
            <person name="Vavikolanu K."/>
            <person name="Mehta A."/>
            <person name="Aluvathingal J."/>
            <person name="Nadendla S."/>
            <person name="Myers T."/>
            <person name="Yan Y."/>
            <person name="Sichtig H."/>
        </authorList>
    </citation>
    <scope>NUCLEOTIDE SEQUENCE [LARGE SCALE GENOMIC DNA]</scope>
    <source>
        <strain evidence="3 4">FDAARGOS_1161</strain>
    </source>
</reference>
<dbReference type="RefSeq" id="WP_201647648.1">
    <property type="nucleotide sequence ID" value="NZ_CP068053.1"/>
</dbReference>
<dbReference type="KEGG" id="ppsr:I6J18_19590"/>
<dbReference type="GO" id="GO:0016757">
    <property type="term" value="F:glycosyltransferase activity"/>
    <property type="evidence" value="ECO:0007669"/>
    <property type="project" value="TreeGrafter"/>
</dbReference>
<evidence type="ECO:0000313" key="3">
    <source>
        <dbReference type="EMBL" id="QQS99766.1"/>
    </source>
</evidence>
<protein>
    <submittedName>
        <fullName evidence="3">Glycosyltransferase</fullName>
    </submittedName>
</protein>
<evidence type="ECO:0000256" key="1">
    <source>
        <dbReference type="ARBA" id="ARBA00022679"/>
    </source>
</evidence>
<organism evidence="3 4">
    <name type="scientific">Peribacillus psychrosaccharolyticus</name>
    <name type="common">Bacillus psychrosaccharolyticus</name>
    <dbReference type="NCBI Taxonomy" id="1407"/>
    <lineage>
        <taxon>Bacteria</taxon>
        <taxon>Bacillati</taxon>
        <taxon>Bacillota</taxon>
        <taxon>Bacilli</taxon>
        <taxon>Bacillales</taxon>
        <taxon>Bacillaceae</taxon>
        <taxon>Peribacillus</taxon>
    </lineage>
</organism>
<dbReference type="SUPFAM" id="SSF53756">
    <property type="entry name" value="UDP-Glycosyltransferase/glycogen phosphorylase"/>
    <property type="match status" value="1"/>
</dbReference>
<accession>A0A974NL84</accession>
<keyword evidence="4" id="KW-1185">Reference proteome</keyword>
<dbReference type="PANTHER" id="PTHR46401:SF2">
    <property type="entry name" value="GLYCOSYLTRANSFERASE WBBK-RELATED"/>
    <property type="match status" value="1"/>
</dbReference>
<keyword evidence="1" id="KW-0808">Transferase</keyword>
<name>A0A974NL84_PERPY</name>
<dbReference type="Gene3D" id="3.40.50.2000">
    <property type="entry name" value="Glycogen Phosphorylase B"/>
    <property type="match status" value="2"/>
</dbReference>
<gene>
    <name evidence="3" type="ORF">I6J18_19590</name>
</gene>
<dbReference type="Pfam" id="PF13439">
    <property type="entry name" value="Glyco_transf_4"/>
    <property type="match status" value="1"/>
</dbReference>
<dbReference type="PANTHER" id="PTHR46401">
    <property type="entry name" value="GLYCOSYLTRANSFERASE WBBK-RELATED"/>
    <property type="match status" value="1"/>
</dbReference>
<dbReference type="AlphaFoldDB" id="A0A974NL84"/>
<dbReference type="Proteomes" id="UP000595254">
    <property type="component" value="Chromosome"/>
</dbReference>
<sequence>MRVLQINSVCGIGSTGRIATDIHAILAEQGHDSYIAYGRDSPLNCDTAIRIGTNLDNYVHVAKTRIFDQHGFGSKKASEDFIGKIKEVNPDVIHLHNIHGYFINVESLFRYIKEANKPIVWTLHDCWAFTGHCTYFDFVGCDCWKIEGDHKCIQKRSYPASFLFNNSRNNFNRKRKAFAGIKNLTIVTPSKWLAELVKQSFLGEYSIKVINNGIDLDVFKPTDSDFRQRFNLKNKFITLGVASTWDSRKGLSYFLELSRKLNDDEVIVLVGLSKKQQEDLPKNIIGISRTNNIQELVEIYTAANIFVNPTLEDNFPTTNLEALACGTPVITFNTGGSIESIDKYTGIIVEKGDLNQLRYEINMIKNKTKELSKKLCVERANLLYDKNNRYKDYLKTYKSLIKNNIYQ</sequence>